<protein>
    <recommendedName>
        <fullName evidence="5">MYND-type domain-containing protein</fullName>
    </recommendedName>
</protein>
<gene>
    <name evidence="6" type="ORF">PV09_02701</name>
</gene>
<keyword evidence="3" id="KW-0862">Zinc</keyword>
<keyword evidence="2 4" id="KW-0863">Zinc-finger</keyword>
<dbReference type="PROSITE" id="PS50865">
    <property type="entry name" value="ZF_MYND_2"/>
    <property type="match status" value="1"/>
</dbReference>
<dbReference type="SUPFAM" id="SSF144232">
    <property type="entry name" value="HIT/MYND zinc finger-like"/>
    <property type="match status" value="1"/>
</dbReference>
<keyword evidence="1" id="KW-0479">Metal-binding</keyword>
<evidence type="ECO:0000256" key="2">
    <source>
        <dbReference type="ARBA" id="ARBA00022771"/>
    </source>
</evidence>
<name>A0A0D2AHZ9_9PEZI</name>
<dbReference type="Gene3D" id="6.10.140.2220">
    <property type="match status" value="1"/>
</dbReference>
<dbReference type="Proteomes" id="UP000053259">
    <property type="component" value="Unassembled WGS sequence"/>
</dbReference>
<evidence type="ECO:0000313" key="7">
    <source>
        <dbReference type="Proteomes" id="UP000053259"/>
    </source>
</evidence>
<dbReference type="VEuPathDB" id="FungiDB:PV09_02701"/>
<dbReference type="OrthoDB" id="432970at2759"/>
<sequence length="213" mass="24914">MFPPPINFDITHCAECGAAAYLRCNGCRDFLNIWYCNKICQAAHWKLHKLDCKSVQLYDRIRPLRWPTDVDQVKEAEDELNVNIDAITRQYLIYVPVQARPRTMDGTSCLNHDVMSAIKLLGETTTMREHSDRIKEHLEVLRNSFKDKYDYEVPFSIRPVIENGEGRLGIQLFVQDYETLSLKLFEDYFADGKKTTVDPWSSYMMTEEKKMET</sequence>
<proteinExistence type="predicted"/>
<organism evidence="6 7">
    <name type="scientific">Verruconis gallopava</name>
    <dbReference type="NCBI Taxonomy" id="253628"/>
    <lineage>
        <taxon>Eukaryota</taxon>
        <taxon>Fungi</taxon>
        <taxon>Dikarya</taxon>
        <taxon>Ascomycota</taxon>
        <taxon>Pezizomycotina</taxon>
        <taxon>Dothideomycetes</taxon>
        <taxon>Pleosporomycetidae</taxon>
        <taxon>Venturiales</taxon>
        <taxon>Sympoventuriaceae</taxon>
        <taxon>Verruconis</taxon>
    </lineage>
</organism>
<evidence type="ECO:0000256" key="4">
    <source>
        <dbReference type="PROSITE-ProRule" id="PRU00134"/>
    </source>
</evidence>
<dbReference type="InterPro" id="IPR002893">
    <property type="entry name" value="Znf_MYND"/>
</dbReference>
<evidence type="ECO:0000256" key="3">
    <source>
        <dbReference type="ARBA" id="ARBA00022833"/>
    </source>
</evidence>
<dbReference type="HOGENOM" id="CLU_1295295_0_0_1"/>
<dbReference type="InParanoid" id="A0A0D2AHZ9"/>
<accession>A0A0D2AHZ9</accession>
<dbReference type="EMBL" id="KN847535">
    <property type="protein sequence ID" value="KIW06225.1"/>
    <property type="molecule type" value="Genomic_DNA"/>
</dbReference>
<evidence type="ECO:0000259" key="5">
    <source>
        <dbReference type="PROSITE" id="PS50865"/>
    </source>
</evidence>
<reference evidence="6 7" key="1">
    <citation type="submission" date="2015-01" db="EMBL/GenBank/DDBJ databases">
        <title>The Genome Sequence of Ochroconis gallopava CBS43764.</title>
        <authorList>
            <consortium name="The Broad Institute Genomics Platform"/>
            <person name="Cuomo C."/>
            <person name="de Hoog S."/>
            <person name="Gorbushina A."/>
            <person name="Stielow B."/>
            <person name="Teixiera M."/>
            <person name="Abouelleil A."/>
            <person name="Chapman S.B."/>
            <person name="Priest M."/>
            <person name="Young S.K."/>
            <person name="Wortman J."/>
            <person name="Nusbaum C."/>
            <person name="Birren B."/>
        </authorList>
    </citation>
    <scope>NUCLEOTIDE SEQUENCE [LARGE SCALE GENOMIC DNA]</scope>
    <source>
        <strain evidence="6 7">CBS 43764</strain>
    </source>
</reference>
<keyword evidence="7" id="KW-1185">Reference proteome</keyword>
<dbReference type="GeneID" id="27310674"/>
<dbReference type="RefSeq" id="XP_016216094.1">
    <property type="nucleotide sequence ID" value="XM_016355788.1"/>
</dbReference>
<evidence type="ECO:0000256" key="1">
    <source>
        <dbReference type="ARBA" id="ARBA00022723"/>
    </source>
</evidence>
<evidence type="ECO:0000313" key="6">
    <source>
        <dbReference type="EMBL" id="KIW06225.1"/>
    </source>
</evidence>
<feature type="domain" description="MYND-type" evidence="5">
    <location>
        <begin position="13"/>
        <end position="52"/>
    </location>
</feature>
<dbReference type="AlphaFoldDB" id="A0A0D2AHZ9"/>
<dbReference type="GO" id="GO:0008270">
    <property type="term" value="F:zinc ion binding"/>
    <property type="evidence" value="ECO:0007669"/>
    <property type="project" value="UniProtKB-KW"/>
</dbReference>
<dbReference type="Pfam" id="PF01753">
    <property type="entry name" value="zf-MYND"/>
    <property type="match status" value="1"/>
</dbReference>